<reference evidence="3" key="3">
    <citation type="submission" date="2025-08" db="UniProtKB">
        <authorList>
            <consortium name="Ensembl"/>
        </authorList>
    </citation>
    <scope>IDENTIFICATION</scope>
</reference>
<dbReference type="Pfam" id="PF01826">
    <property type="entry name" value="TIL"/>
    <property type="match status" value="1"/>
</dbReference>
<dbReference type="InterPro" id="IPR036084">
    <property type="entry name" value="Ser_inhib-like_sf"/>
</dbReference>
<feature type="chain" id="PRO_5014090417" evidence="1">
    <location>
        <begin position="23"/>
        <end position="304"/>
    </location>
</feature>
<name>F6XUT6_CIOIN</name>
<dbReference type="Ensembl" id="ENSCINT00000010798.3">
    <property type="protein sequence ID" value="ENSCINP00000010798.3"/>
    <property type="gene ID" value="ENSCING00000005252.3"/>
</dbReference>
<dbReference type="RefSeq" id="XP_026689360.1">
    <property type="nucleotide sequence ID" value="XM_026833559.1"/>
</dbReference>
<dbReference type="AlphaFoldDB" id="F6XUT6"/>
<dbReference type="Gene3D" id="2.10.25.10">
    <property type="entry name" value="Laminin"/>
    <property type="match status" value="1"/>
</dbReference>
<sequence length="304" mass="33184">MSGALVLGNFLLISLMVMMTNGQSGSGQVCYEGFANFNRGPSFGLSVVTCDPGSVCGTLYSTANIGGRNISGVLTTCRPENQCSQCPGAAETYILGIKFNATFQACNSSKCCDEYLCNLPKPRCPANQVYSTCAGCDRTCADVGRNIPCPSVCRQKCTCPQGMYLDGETCVTADNCPGLPAISCPPLERANCSKAIRSLWICDYIKWRIHSRKVWLPSFNKWSEEHGIPVSVPECPTLDVKCKDGSQVYWYTDAHQCSTPYCAGGRYSSGPTVQTWKKEHKSWTIVYELWKSTPSTPIPIDQNC</sequence>
<reference evidence="3" key="4">
    <citation type="submission" date="2025-09" db="UniProtKB">
        <authorList>
            <consortium name="Ensembl"/>
        </authorList>
    </citation>
    <scope>IDENTIFICATION</scope>
</reference>
<evidence type="ECO:0000313" key="3">
    <source>
        <dbReference type="Ensembl" id="ENSCINP00000010798.3"/>
    </source>
</evidence>
<dbReference type="GeneID" id="100179015"/>
<proteinExistence type="predicted"/>
<evidence type="ECO:0000259" key="2">
    <source>
        <dbReference type="Pfam" id="PF01826"/>
    </source>
</evidence>
<dbReference type="OrthoDB" id="671595at2759"/>
<feature type="signal peptide" evidence="1">
    <location>
        <begin position="1"/>
        <end position="22"/>
    </location>
</feature>
<protein>
    <submittedName>
        <fullName evidence="3">Uncharacterized LOC100179015</fullName>
    </submittedName>
</protein>
<dbReference type="CDD" id="cd19941">
    <property type="entry name" value="TIL"/>
    <property type="match status" value="1"/>
</dbReference>
<keyword evidence="1" id="KW-0732">Signal</keyword>
<gene>
    <name evidence="3" type="primary">LOC100179015</name>
</gene>
<keyword evidence="4" id="KW-1185">Reference proteome</keyword>
<feature type="domain" description="TIL" evidence="2">
    <location>
        <begin position="124"/>
        <end position="176"/>
    </location>
</feature>
<reference evidence="3" key="2">
    <citation type="journal article" date="2008" name="Genome Biol.">
        <title>Improved genome assembly and evidence-based global gene model set for the chordate Ciona intestinalis: new insight into intron and operon populations.</title>
        <authorList>
            <person name="Satou Y."/>
            <person name="Mineta K."/>
            <person name="Ogasawara M."/>
            <person name="Sasakura Y."/>
            <person name="Shoguchi E."/>
            <person name="Ueno K."/>
            <person name="Yamada L."/>
            <person name="Matsumoto J."/>
            <person name="Wasserscheid J."/>
            <person name="Dewar K."/>
            <person name="Wiley G.B."/>
            <person name="Macmil S.L."/>
            <person name="Roe B.A."/>
            <person name="Zeller R.W."/>
            <person name="Hastings K.E."/>
            <person name="Lemaire P."/>
            <person name="Lindquist E."/>
            <person name="Endo T."/>
            <person name="Hotta K."/>
            <person name="Inaba K."/>
        </authorList>
    </citation>
    <scope>NUCLEOTIDE SEQUENCE [LARGE SCALE GENOMIC DNA]</scope>
    <source>
        <strain evidence="3">wild type</strain>
    </source>
</reference>
<dbReference type="SUPFAM" id="SSF57567">
    <property type="entry name" value="Serine protease inhibitors"/>
    <property type="match status" value="1"/>
</dbReference>
<dbReference type="GeneTree" id="ENSGT00860000134372"/>
<accession>F6XUT6</accession>
<dbReference type="HOGENOM" id="CLU_081321_0_0_1"/>
<reference evidence="4" key="1">
    <citation type="journal article" date="2002" name="Science">
        <title>The draft genome of Ciona intestinalis: insights into chordate and vertebrate origins.</title>
        <authorList>
            <person name="Dehal P."/>
            <person name="Satou Y."/>
            <person name="Campbell R.K."/>
            <person name="Chapman J."/>
            <person name="Degnan B."/>
            <person name="De Tomaso A."/>
            <person name="Davidson B."/>
            <person name="Di Gregorio A."/>
            <person name="Gelpke M."/>
            <person name="Goodstein D.M."/>
            <person name="Harafuji N."/>
            <person name="Hastings K.E."/>
            <person name="Ho I."/>
            <person name="Hotta K."/>
            <person name="Huang W."/>
            <person name="Kawashima T."/>
            <person name="Lemaire P."/>
            <person name="Martinez D."/>
            <person name="Meinertzhagen I.A."/>
            <person name="Necula S."/>
            <person name="Nonaka M."/>
            <person name="Putnam N."/>
            <person name="Rash S."/>
            <person name="Saiga H."/>
            <person name="Satake M."/>
            <person name="Terry A."/>
            <person name="Yamada L."/>
            <person name="Wang H.G."/>
            <person name="Awazu S."/>
            <person name="Azumi K."/>
            <person name="Boore J."/>
            <person name="Branno M."/>
            <person name="Chin-Bow S."/>
            <person name="DeSantis R."/>
            <person name="Doyle S."/>
            <person name="Francino P."/>
            <person name="Keys D.N."/>
            <person name="Haga S."/>
            <person name="Hayashi H."/>
            <person name="Hino K."/>
            <person name="Imai K.S."/>
            <person name="Inaba K."/>
            <person name="Kano S."/>
            <person name="Kobayashi K."/>
            <person name="Kobayashi M."/>
            <person name="Lee B.I."/>
            <person name="Makabe K.W."/>
            <person name="Manohar C."/>
            <person name="Matassi G."/>
            <person name="Medina M."/>
            <person name="Mochizuki Y."/>
            <person name="Mount S."/>
            <person name="Morishita T."/>
            <person name="Miura S."/>
            <person name="Nakayama A."/>
            <person name="Nishizaka S."/>
            <person name="Nomoto H."/>
            <person name="Ohta F."/>
            <person name="Oishi K."/>
            <person name="Rigoutsos I."/>
            <person name="Sano M."/>
            <person name="Sasaki A."/>
            <person name="Sasakura Y."/>
            <person name="Shoguchi E."/>
            <person name="Shin-i T."/>
            <person name="Spagnuolo A."/>
            <person name="Stainier D."/>
            <person name="Suzuki M.M."/>
            <person name="Tassy O."/>
            <person name="Takatori N."/>
            <person name="Tokuoka M."/>
            <person name="Yagi K."/>
            <person name="Yoshizaki F."/>
            <person name="Wada S."/>
            <person name="Zhang C."/>
            <person name="Hyatt P.D."/>
            <person name="Larimer F."/>
            <person name="Detter C."/>
            <person name="Doggett N."/>
            <person name="Glavina T."/>
            <person name="Hawkins T."/>
            <person name="Richardson P."/>
            <person name="Lucas S."/>
            <person name="Kohara Y."/>
            <person name="Levine M."/>
            <person name="Satoh N."/>
            <person name="Rokhsar D.S."/>
        </authorList>
    </citation>
    <scope>NUCLEOTIDE SEQUENCE [LARGE SCALE GENOMIC DNA]</scope>
</reference>
<dbReference type="Proteomes" id="UP000008144">
    <property type="component" value="Chromosome 1"/>
</dbReference>
<evidence type="ECO:0000256" key="1">
    <source>
        <dbReference type="SAM" id="SignalP"/>
    </source>
</evidence>
<dbReference type="InParanoid" id="F6XUT6"/>
<organism evidence="3 4">
    <name type="scientific">Ciona intestinalis</name>
    <name type="common">Transparent sea squirt</name>
    <name type="synonym">Ascidia intestinalis</name>
    <dbReference type="NCBI Taxonomy" id="7719"/>
    <lineage>
        <taxon>Eukaryota</taxon>
        <taxon>Metazoa</taxon>
        <taxon>Chordata</taxon>
        <taxon>Tunicata</taxon>
        <taxon>Ascidiacea</taxon>
        <taxon>Phlebobranchia</taxon>
        <taxon>Cionidae</taxon>
        <taxon>Ciona</taxon>
    </lineage>
</organism>
<dbReference type="OMA" id="CYEGFAN"/>
<dbReference type="KEGG" id="cin:100179015"/>
<dbReference type="InterPro" id="IPR002919">
    <property type="entry name" value="TIL_dom"/>
</dbReference>
<evidence type="ECO:0000313" key="4">
    <source>
        <dbReference type="Proteomes" id="UP000008144"/>
    </source>
</evidence>
<dbReference type="EMBL" id="EAAA01000142">
    <property type="status" value="NOT_ANNOTATED_CDS"/>
    <property type="molecule type" value="Genomic_DNA"/>
</dbReference>
<accession>A0A1W2WL90</accession>